<keyword evidence="3" id="KW-1185">Reference proteome</keyword>
<organism evidence="2 3">
    <name type="scientific">Tetrabaena socialis</name>
    <dbReference type="NCBI Taxonomy" id="47790"/>
    <lineage>
        <taxon>Eukaryota</taxon>
        <taxon>Viridiplantae</taxon>
        <taxon>Chlorophyta</taxon>
        <taxon>core chlorophytes</taxon>
        <taxon>Chlorophyceae</taxon>
        <taxon>CS clade</taxon>
        <taxon>Chlamydomonadales</taxon>
        <taxon>Tetrabaenaceae</taxon>
        <taxon>Tetrabaena</taxon>
    </lineage>
</organism>
<dbReference type="EMBL" id="PGGS01000159">
    <property type="protein sequence ID" value="PNH07819.1"/>
    <property type="molecule type" value="Genomic_DNA"/>
</dbReference>
<evidence type="ECO:0000256" key="1">
    <source>
        <dbReference type="SAM" id="SignalP"/>
    </source>
</evidence>
<protein>
    <recommendedName>
        <fullName evidence="4">GATA-type domain-containing protein</fullName>
    </recommendedName>
</protein>
<dbReference type="Proteomes" id="UP000236333">
    <property type="component" value="Unassembled WGS sequence"/>
</dbReference>
<evidence type="ECO:0008006" key="4">
    <source>
        <dbReference type="Google" id="ProtNLM"/>
    </source>
</evidence>
<keyword evidence="1" id="KW-0732">Signal</keyword>
<feature type="signal peptide" evidence="1">
    <location>
        <begin position="1"/>
        <end position="21"/>
    </location>
</feature>
<evidence type="ECO:0000313" key="2">
    <source>
        <dbReference type="EMBL" id="PNH07819.1"/>
    </source>
</evidence>
<name>A0A2J8A5L7_9CHLO</name>
<accession>A0A2J8A5L7</accession>
<reference evidence="2 3" key="1">
    <citation type="journal article" date="2017" name="Mol. Biol. Evol.">
        <title>The 4-celled Tetrabaena socialis nuclear genome reveals the essential components for genetic control of cell number at the origin of multicellularity in the volvocine lineage.</title>
        <authorList>
            <person name="Featherston J."/>
            <person name="Arakaki Y."/>
            <person name="Hanschen E.R."/>
            <person name="Ferris P.J."/>
            <person name="Michod R.E."/>
            <person name="Olson B.J.S.C."/>
            <person name="Nozaki H."/>
            <person name="Durand P.M."/>
        </authorList>
    </citation>
    <scope>NUCLEOTIDE SEQUENCE [LARGE SCALE GENOMIC DNA]</scope>
    <source>
        <strain evidence="2 3">NIES-571</strain>
    </source>
</reference>
<dbReference type="AlphaFoldDB" id="A0A2J8A5L7"/>
<comment type="caution">
    <text evidence="2">The sequence shown here is derived from an EMBL/GenBank/DDBJ whole genome shotgun (WGS) entry which is preliminary data.</text>
</comment>
<sequence length="192" mass="20528">MCLWLQWLVIVALHKVPPSYHLELWQPSQPKPPAPIPFATSGYENINKAMTFEMRSVNSLKASLTRFGELGFGTGIAQQLGPDGCHDRSLKAGHDCSLKAGLRRDSPALSKRSWQPSGPSCCAMPVPKPSSPKRAAMAVVAAGQLPKYVCKGLPALGLSCGATSTSRWYEGDTLCNACYKKQGGADRKVGGA</sequence>
<proteinExistence type="predicted"/>
<feature type="chain" id="PRO_5014468780" description="GATA-type domain-containing protein" evidence="1">
    <location>
        <begin position="22"/>
        <end position="192"/>
    </location>
</feature>
<evidence type="ECO:0000313" key="3">
    <source>
        <dbReference type="Proteomes" id="UP000236333"/>
    </source>
</evidence>
<gene>
    <name evidence="2" type="ORF">TSOC_005690</name>
</gene>